<evidence type="ECO:0000313" key="2">
    <source>
        <dbReference type="Proteomes" id="UP000050863"/>
    </source>
</evidence>
<reference evidence="1 2" key="1">
    <citation type="submission" date="2014-03" db="EMBL/GenBank/DDBJ databases">
        <title>Bradyrhizobium valentinum sp. nov., isolated from effective nodules of Lupinus mariae-josephae, a lupine endemic of basic-lime soils in Eastern Spain.</title>
        <authorList>
            <person name="Duran D."/>
            <person name="Rey L."/>
            <person name="Navarro A."/>
            <person name="Busquets A."/>
            <person name="Imperial J."/>
            <person name="Ruiz-Argueso T."/>
        </authorList>
    </citation>
    <scope>NUCLEOTIDE SEQUENCE [LARGE SCALE GENOMIC DNA]</scope>
    <source>
        <strain evidence="1 2">PAC68</strain>
    </source>
</reference>
<dbReference type="AlphaFoldDB" id="A0A0R3KNE6"/>
<dbReference type="GeneID" id="92953463"/>
<dbReference type="Proteomes" id="UP000050863">
    <property type="component" value="Unassembled WGS sequence"/>
</dbReference>
<proteinExistence type="predicted"/>
<evidence type="ECO:0000313" key="1">
    <source>
        <dbReference type="EMBL" id="KRQ94956.1"/>
    </source>
</evidence>
<comment type="caution">
    <text evidence="1">The sequence shown here is derived from an EMBL/GenBank/DDBJ whole genome shotgun (WGS) entry which is preliminary data.</text>
</comment>
<protein>
    <submittedName>
        <fullName evidence="1">Uncharacterized protein</fullName>
    </submittedName>
</protein>
<accession>A0A0R3KNE6</accession>
<name>A0A0R3KNE6_9BRAD</name>
<dbReference type="RefSeq" id="WP_018272545.1">
    <property type="nucleotide sequence ID" value="NZ_LLXZ01000214.1"/>
</dbReference>
<sequence>MRRLPLSPIDREQALANFYNAERRAGADPLVANERMLEFSKRLDAAFERDLEVIRQVMERS</sequence>
<gene>
    <name evidence="1" type="ORF">CQ12_38130</name>
</gene>
<keyword evidence="2" id="KW-1185">Reference proteome</keyword>
<dbReference type="EMBL" id="LLXZ01000214">
    <property type="protein sequence ID" value="KRQ94956.1"/>
    <property type="molecule type" value="Genomic_DNA"/>
</dbReference>
<organism evidence="1 2">
    <name type="scientific">Bradyrhizobium jicamae</name>
    <dbReference type="NCBI Taxonomy" id="280332"/>
    <lineage>
        <taxon>Bacteria</taxon>
        <taxon>Pseudomonadati</taxon>
        <taxon>Pseudomonadota</taxon>
        <taxon>Alphaproteobacteria</taxon>
        <taxon>Hyphomicrobiales</taxon>
        <taxon>Nitrobacteraceae</taxon>
        <taxon>Bradyrhizobium</taxon>
    </lineage>
</organism>